<feature type="region of interest" description="Disordered" evidence="2">
    <location>
        <begin position="258"/>
        <end position="277"/>
    </location>
</feature>
<dbReference type="InterPro" id="IPR051417">
    <property type="entry name" value="SDr/BOS_complex"/>
</dbReference>
<dbReference type="OrthoDB" id="5164924at2"/>
<name>A0A511JAP9_9CELL</name>
<dbReference type="EMBL" id="BJWG01000006">
    <property type="protein sequence ID" value="GEL95058.1"/>
    <property type="molecule type" value="Genomic_DNA"/>
</dbReference>
<keyword evidence="3" id="KW-0812">Transmembrane</keyword>
<keyword evidence="3" id="KW-1133">Transmembrane helix</keyword>
<dbReference type="RefSeq" id="WP_146842699.1">
    <property type="nucleotide sequence ID" value="NZ_BJWG01000006.1"/>
</dbReference>
<gene>
    <name evidence="4" type="ORF">CCO02nite_17160</name>
</gene>
<protein>
    <submittedName>
        <fullName evidence="4">Uncharacterized protein</fullName>
    </submittedName>
</protein>
<dbReference type="SUPFAM" id="SSF49452">
    <property type="entry name" value="Starch-binding domain-like"/>
    <property type="match status" value="3"/>
</dbReference>
<organism evidence="4 5">
    <name type="scientific">Cellulomonas composti</name>
    <dbReference type="NCBI Taxonomy" id="266130"/>
    <lineage>
        <taxon>Bacteria</taxon>
        <taxon>Bacillati</taxon>
        <taxon>Actinomycetota</taxon>
        <taxon>Actinomycetes</taxon>
        <taxon>Micrococcales</taxon>
        <taxon>Cellulomonadaceae</taxon>
        <taxon>Cellulomonas</taxon>
    </lineage>
</organism>
<dbReference type="SUPFAM" id="SSF117074">
    <property type="entry name" value="Hypothetical protein PA1324"/>
    <property type="match status" value="1"/>
</dbReference>
<reference evidence="4 5" key="1">
    <citation type="submission" date="2019-07" db="EMBL/GenBank/DDBJ databases">
        <title>Whole genome shotgun sequence of Cellulomonas composti NBRC 100758.</title>
        <authorList>
            <person name="Hosoyama A."/>
            <person name="Uohara A."/>
            <person name="Ohji S."/>
            <person name="Ichikawa N."/>
        </authorList>
    </citation>
    <scope>NUCLEOTIDE SEQUENCE [LARGE SCALE GENOMIC DNA]</scope>
    <source>
        <strain evidence="4 5">NBRC 100758</strain>
    </source>
</reference>
<dbReference type="GO" id="GO:0030246">
    <property type="term" value="F:carbohydrate binding"/>
    <property type="evidence" value="ECO:0007669"/>
    <property type="project" value="InterPro"/>
</dbReference>
<accession>A0A511JAP9</accession>
<evidence type="ECO:0000313" key="5">
    <source>
        <dbReference type="Proteomes" id="UP000321720"/>
    </source>
</evidence>
<evidence type="ECO:0000256" key="1">
    <source>
        <dbReference type="ARBA" id="ARBA00022729"/>
    </source>
</evidence>
<evidence type="ECO:0000256" key="3">
    <source>
        <dbReference type="SAM" id="Phobius"/>
    </source>
</evidence>
<comment type="caution">
    <text evidence="4">The sequence shown here is derived from an EMBL/GenBank/DDBJ whole genome shotgun (WGS) entry which is preliminary data.</text>
</comment>
<keyword evidence="1" id="KW-0732">Signal</keyword>
<keyword evidence="5" id="KW-1185">Reference proteome</keyword>
<dbReference type="AlphaFoldDB" id="A0A511JAP9"/>
<evidence type="ECO:0000256" key="2">
    <source>
        <dbReference type="SAM" id="MobiDB-lite"/>
    </source>
</evidence>
<dbReference type="PANTHER" id="PTHR23303">
    <property type="entry name" value="CARBOXYPEPTIDASE REGULATORY REGION-CONTAINING"/>
    <property type="match status" value="1"/>
</dbReference>
<proteinExistence type="predicted"/>
<feature type="transmembrane region" description="Helical" evidence="3">
    <location>
        <begin position="215"/>
        <end position="236"/>
    </location>
</feature>
<keyword evidence="3" id="KW-0472">Membrane</keyword>
<evidence type="ECO:0000313" key="4">
    <source>
        <dbReference type="EMBL" id="GEL95058.1"/>
    </source>
</evidence>
<dbReference type="Proteomes" id="UP000321720">
    <property type="component" value="Unassembled WGS sequence"/>
</dbReference>
<dbReference type="Gene3D" id="2.60.40.1120">
    <property type="entry name" value="Carboxypeptidase-like, regulatory domain"/>
    <property type="match status" value="5"/>
</dbReference>
<dbReference type="Pfam" id="PF13620">
    <property type="entry name" value="CarboxypepD_reg"/>
    <property type="match status" value="3"/>
</dbReference>
<dbReference type="InterPro" id="IPR013784">
    <property type="entry name" value="Carb-bd-like_fold"/>
</dbReference>
<sequence>MRVSSTVERLDVAPGGTGVVPLEVVNTSEVIESLSVRALGVPEANVRTEPPALALFPDASGALTLTLALPDSFPAGTYPMTLVVSGQAPGGREAFHDVELVVPPRPHVRLDATPSVVRTRGRADFAIEVRNDGNVPLDIALRATDTDRTVRTTLVPATLSLAPGSTVAATLLVKGPRQLLGSDRDRPVTVTALHEETEGSVGVVLRQRSTFSRGLITALVLLAILTLWALAFLLGMRQVLGTDPFTKVAPASFFAASDSPEAGTEATDASGAPAGALAKEGPLPAGVGGTVTGVVLGENDGEGVGRLTVVALRYNSDDELVPVASAATQADGSYTMSGLFPGSYLLRVQASGYDEAWYPAAVSEASAGTVEAVGREITDGADLVVRGHAATLSGNVQTADPQDATEIQVTARPTWNGADPTQEWSATADASGAYTFAGLPAPGTYELTFAAEGYQPTTSTERVLGGQERFALDVRLGAGTGSITGTVTDGSTPLGGVKVSTTIDGKTVEVGTPTVGQVGTFVLPNLPTPATYVLTFTKDGFGSQTVVVALGPGEARGGVSVAMVGGTGVVSGKVVDASGAGLGGVTVTLGGAQAGLSTTTLTTGDVGAFTLAGLQAGTSVTLTFTKPGFASVTRPVTIPADGPAPDVDVTLASATGSISGRVTRQVDEDGDGDLDTVGVVGATVTATDGLTPRSTTTTSNGAGGAGSYVLSDLPAGTWTVTVTLDGKVVATSIVVVTGGAAAPVDLVVG</sequence>